<dbReference type="EMBL" id="CP073100">
    <property type="protein sequence ID" value="QUE52889.1"/>
    <property type="molecule type" value="Genomic_DNA"/>
</dbReference>
<sequence length="138" mass="15767">MDHDDLEYHLARQQHLLSLLEKVHSWDHDDTKIDVEILNELAAGTVDPKIWNAILEVCGNIHHPVLKNRLGIAIFELLAEPPVHPIWLSTLERLLADPQRQWIVEEAYVNSPDELSRHLNEIISERIVPPPRGGAFGC</sequence>
<reference evidence="1" key="1">
    <citation type="submission" date="2021-04" db="EMBL/GenBank/DDBJ databases">
        <title>Luteolibacter sp. 32A isolated from the skin of an Anderson's salamander (Ambystoma andersonii).</title>
        <authorList>
            <person name="Spergser J."/>
            <person name="Busse H.-J."/>
        </authorList>
    </citation>
    <scope>NUCLEOTIDE SEQUENCE</scope>
    <source>
        <strain evidence="1">32A</strain>
    </source>
</reference>
<evidence type="ECO:0000313" key="1">
    <source>
        <dbReference type="EMBL" id="QUE52889.1"/>
    </source>
</evidence>
<dbReference type="AlphaFoldDB" id="A0A975J2M8"/>
<dbReference type="Proteomes" id="UP000676169">
    <property type="component" value="Chromosome"/>
</dbReference>
<name>A0A975J2M8_9BACT</name>
<dbReference type="RefSeq" id="WP_211634233.1">
    <property type="nucleotide sequence ID" value="NZ_CP073100.1"/>
</dbReference>
<keyword evidence="2" id="KW-1185">Reference proteome</keyword>
<accession>A0A975J2M8</accession>
<protein>
    <submittedName>
        <fullName evidence="1">Uncharacterized protein</fullName>
    </submittedName>
</protein>
<proteinExistence type="predicted"/>
<evidence type="ECO:0000313" key="2">
    <source>
        <dbReference type="Proteomes" id="UP000676169"/>
    </source>
</evidence>
<dbReference type="KEGG" id="lamb:KBB96_08350"/>
<gene>
    <name evidence="1" type="ORF">KBB96_08350</name>
</gene>
<organism evidence="1 2">
    <name type="scientific">Luteolibacter ambystomatis</name>
    <dbReference type="NCBI Taxonomy" id="2824561"/>
    <lineage>
        <taxon>Bacteria</taxon>
        <taxon>Pseudomonadati</taxon>
        <taxon>Verrucomicrobiota</taxon>
        <taxon>Verrucomicrobiia</taxon>
        <taxon>Verrucomicrobiales</taxon>
        <taxon>Verrucomicrobiaceae</taxon>
        <taxon>Luteolibacter</taxon>
    </lineage>
</organism>